<evidence type="ECO:0000313" key="2">
    <source>
        <dbReference type="Proteomes" id="UP001305779"/>
    </source>
</evidence>
<dbReference type="InterPro" id="IPR036047">
    <property type="entry name" value="F-box-like_dom_sf"/>
</dbReference>
<dbReference type="Proteomes" id="UP001305779">
    <property type="component" value="Unassembled WGS sequence"/>
</dbReference>
<proteinExistence type="predicted"/>
<dbReference type="InterPro" id="IPR036291">
    <property type="entry name" value="NAD(P)-bd_dom_sf"/>
</dbReference>
<keyword evidence="2" id="KW-1185">Reference proteome</keyword>
<dbReference type="Gene3D" id="3.40.50.720">
    <property type="entry name" value="NAD(P)-binding Rossmann-like Domain"/>
    <property type="match status" value="1"/>
</dbReference>
<protein>
    <recommendedName>
        <fullName evidence="3">F-box domain-containing protein</fullName>
    </recommendedName>
</protein>
<evidence type="ECO:0000313" key="1">
    <source>
        <dbReference type="EMBL" id="KAK4498534.1"/>
    </source>
</evidence>
<organism evidence="1 2">
    <name type="scientific">Zasmidium cellare</name>
    <name type="common">Wine cellar mold</name>
    <name type="synonym">Racodium cellare</name>
    <dbReference type="NCBI Taxonomy" id="395010"/>
    <lineage>
        <taxon>Eukaryota</taxon>
        <taxon>Fungi</taxon>
        <taxon>Dikarya</taxon>
        <taxon>Ascomycota</taxon>
        <taxon>Pezizomycotina</taxon>
        <taxon>Dothideomycetes</taxon>
        <taxon>Dothideomycetidae</taxon>
        <taxon>Mycosphaerellales</taxon>
        <taxon>Mycosphaerellaceae</taxon>
        <taxon>Zasmidium</taxon>
    </lineage>
</organism>
<accession>A0ABR0EAP0</accession>
<dbReference type="SUPFAM" id="SSF51735">
    <property type="entry name" value="NAD(P)-binding Rossmann-fold domains"/>
    <property type="match status" value="1"/>
</dbReference>
<sequence length="349" mass="39322">MAKGEPEVIEKYFKARTPIEQRLGRPEEIATVVGFVASDDAKWITGQSALVNKMASSASSAGEEEPKEPAFPKIEAATELLEPILLNLSLEDIVVVQRVRKRWHAVITGSSVIQKALFFQPTEDFQLRLVEDRGLKPGVCKDQWDCPGYGALTREFDTSPGAITRWAIDIGDSREYRILVNPVLGVERPWNQIYFPEDNKYKNGDKFQSKAHKRKEASWKNMLFAQPPLQEILAQHRTHFHLVKAKNPSLGLTLGDVHHSRRKFDAEIEMIWGEDGFSRGVPQDSSAYEVLDKLGVEPAPENVDEPEPDPEKEWWEWVEAYVDNYRSLYFNGGSSAAPADAEGEDGEGN</sequence>
<name>A0ABR0EAP0_ZASCE</name>
<gene>
    <name evidence="1" type="ORF">PRZ48_011192</name>
</gene>
<dbReference type="SUPFAM" id="SSF81383">
    <property type="entry name" value="F-box domain"/>
    <property type="match status" value="1"/>
</dbReference>
<comment type="caution">
    <text evidence="1">The sequence shown here is derived from an EMBL/GenBank/DDBJ whole genome shotgun (WGS) entry which is preliminary data.</text>
</comment>
<dbReference type="EMBL" id="JAXOVC010000008">
    <property type="protein sequence ID" value="KAK4498534.1"/>
    <property type="molecule type" value="Genomic_DNA"/>
</dbReference>
<evidence type="ECO:0008006" key="3">
    <source>
        <dbReference type="Google" id="ProtNLM"/>
    </source>
</evidence>
<reference evidence="1 2" key="1">
    <citation type="journal article" date="2023" name="G3 (Bethesda)">
        <title>A chromosome-level genome assembly of Zasmidium syzygii isolated from banana leaves.</title>
        <authorList>
            <person name="van Westerhoven A.C."/>
            <person name="Mehrabi R."/>
            <person name="Talebi R."/>
            <person name="Steentjes M.B.F."/>
            <person name="Corcolon B."/>
            <person name="Chong P.A."/>
            <person name="Kema G.H.J."/>
            <person name="Seidl M.F."/>
        </authorList>
    </citation>
    <scope>NUCLEOTIDE SEQUENCE [LARGE SCALE GENOMIC DNA]</scope>
    <source>
        <strain evidence="1 2">P124</strain>
    </source>
</reference>